<feature type="transmembrane region" description="Helical" evidence="5">
    <location>
        <begin position="62"/>
        <end position="86"/>
    </location>
</feature>
<organism evidence="8 9">
    <name type="scientific">Adineta steineri</name>
    <dbReference type="NCBI Taxonomy" id="433720"/>
    <lineage>
        <taxon>Eukaryota</taxon>
        <taxon>Metazoa</taxon>
        <taxon>Spiralia</taxon>
        <taxon>Gnathifera</taxon>
        <taxon>Rotifera</taxon>
        <taxon>Eurotatoria</taxon>
        <taxon>Bdelloidea</taxon>
        <taxon>Adinetida</taxon>
        <taxon>Adinetidae</taxon>
        <taxon>Adineta</taxon>
    </lineage>
</organism>
<dbReference type="Proteomes" id="UP000663845">
    <property type="component" value="Unassembled WGS sequence"/>
</dbReference>
<evidence type="ECO:0000313" key="7">
    <source>
        <dbReference type="EMBL" id="CAF1008679.1"/>
    </source>
</evidence>
<dbReference type="InterPro" id="IPR017452">
    <property type="entry name" value="GPCR_Rhodpsn_7TM"/>
</dbReference>
<evidence type="ECO:0000256" key="1">
    <source>
        <dbReference type="ARBA" id="ARBA00004370"/>
    </source>
</evidence>
<evidence type="ECO:0000313" key="8">
    <source>
        <dbReference type="EMBL" id="CAF4021376.1"/>
    </source>
</evidence>
<dbReference type="EMBL" id="CAJOAZ010003665">
    <property type="protein sequence ID" value="CAF4021376.1"/>
    <property type="molecule type" value="Genomic_DNA"/>
</dbReference>
<keyword evidence="4 5" id="KW-0472">Membrane</keyword>
<dbReference type="Pfam" id="PF00001">
    <property type="entry name" value="7tm_1"/>
    <property type="match status" value="1"/>
</dbReference>
<dbReference type="InterPro" id="IPR000276">
    <property type="entry name" value="GPCR_Rhodpsn"/>
</dbReference>
<comment type="caution">
    <text evidence="8">The sequence shown here is derived from an EMBL/GenBank/DDBJ whole genome shotgun (WGS) entry which is preliminary data.</text>
</comment>
<evidence type="ECO:0000256" key="2">
    <source>
        <dbReference type="ARBA" id="ARBA00022692"/>
    </source>
</evidence>
<keyword evidence="2 5" id="KW-0812">Transmembrane</keyword>
<feature type="domain" description="G-protein coupled receptors family 1 profile" evidence="6">
    <location>
        <begin position="1"/>
        <end position="222"/>
    </location>
</feature>
<dbReference type="Gene3D" id="1.20.1070.10">
    <property type="entry name" value="Rhodopsin 7-helix transmembrane proteins"/>
    <property type="match status" value="1"/>
</dbReference>
<gene>
    <name evidence="7" type="ORF">JYZ213_LOCUS16404</name>
    <name evidence="8" type="ORF">OXD698_LOCUS30720</name>
</gene>
<dbReference type="EMBL" id="CAJNOG010000147">
    <property type="protein sequence ID" value="CAF1008679.1"/>
    <property type="molecule type" value="Genomic_DNA"/>
</dbReference>
<feature type="transmembrane region" description="Helical" evidence="5">
    <location>
        <begin position="121"/>
        <end position="140"/>
    </location>
</feature>
<proteinExistence type="predicted"/>
<keyword evidence="3 5" id="KW-1133">Transmembrane helix</keyword>
<dbReference type="PROSITE" id="PS51257">
    <property type="entry name" value="PROKAR_LIPOPROTEIN"/>
    <property type="match status" value="1"/>
</dbReference>
<feature type="transmembrane region" description="Helical" evidence="5">
    <location>
        <begin position="161"/>
        <end position="189"/>
    </location>
</feature>
<dbReference type="SUPFAM" id="SSF81321">
    <property type="entry name" value="Family A G protein-coupled receptor-like"/>
    <property type="match status" value="1"/>
</dbReference>
<feature type="transmembrane region" description="Helical" evidence="5">
    <location>
        <begin position="20"/>
        <end position="42"/>
    </location>
</feature>
<evidence type="ECO:0000256" key="3">
    <source>
        <dbReference type="ARBA" id="ARBA00022989"/>
    </source>
</evidence>
<dbReference type="Proteomes" id="UP000663844">
    <property type="component" value="Unassembled WGS sequence"/>
</dbReference>
<accession>A0A819PXS5</accession>
<reference evidence="8" key="1">
    <citation type="submission" date="2021-02" db="EMBL/GenBank/DDBJ databases">
        <authorList>
            <person name="Nowell W R."/>
        </authorList>
    </citation>
    <scope>NUCLEOTIDE SEQUENCE</scope>
</reference>
<evidence type="ECO:0000259" key="6">
    <source>
        <dbReference type="PROSITE" id="PS50262"/>
    </source>
</evidence>
<dbReference type="AlphaFoldDB" id="A0A819PXS5"/>
<dbReference type="GO" id="GO:0016020">
    <property type="term" value="C:membrane"/>
    <property type="evidence" value="ECO:0007669"/>
    <property type="project" value="UniProtKB-SubCell"/>
</dbReference>
<feature type="transmembrane region" description="Helical" evidence="5">
    <location>
        <begin position="201"/>
        <end position="222"/>
    </location>
</feature>
<comment type="subcellular location">
    <subcellularLocation>
        <location evidence="1">Membrane</location>
    </subcellularLocation>
</comment>
<sequence length="242" mass="27909">MILSYLRTGMLTAQTTIGCLIWNVIDFSLYGLISLFMLWASIERHILIFHDRLMNTRRRRQLIHYAPLIIIPMYMIAFYSIVIFFYPCENNFDYSKVVCSGVCFYAANPALAVFDQLAHSIIPAVLIALLNMTIIIRFVWHKHHHMRQPAGSARYRKMIVQLLPISLLYLCGIVPYGFLSCIHLFGAWADVGQDVQLQVFYLFYLMAVLLPFICLSGMPNLYSKLSCKRQAQVAPGLETTRR</sequence>
<evidence type="ECO:0000313" key="9">
    <source>
        <dbReference type="Proteomes" id="UP000663844"/>
    </source>
</evidence>
<dbReference type="GO" id="GO:0004930">
    <property type="term" value="F:G protein-coupled receptor activity"/>
    <property type="evidence" value="ECO:0007669"/>
    <property type="project" value="InterPro"/>
</dbReference>
<dbReference type="PROSITE" id="PS50262">
    <property type="entry name" value="G_PROTEIN_RECEP_F1_2"/>
    <property type="match status" value="1"/>
</dbReference>
<protein>
    <recommendedName>
        <fullName evidence="6">G-protein coupled receptors family 1 profile domain-containing protein</fullName>
    </recommendedName>
</protein>
<name>A0A819PXS5_9BILA</name>
<evidence type="ECO:0000256" key="5">
    <source>
        <dbReference type="SAM" id="Phobius"/>
    </source>
</evidence>
<evidence type="ECO:0000256" key="4">
    <source>
        <dbReference type="ARBA" id="ARBA00023136"/>
    </source>
</evidence>